<name>A0A8K1CJH6_PYTOL</name>
<dbReference type="HAMAP" id="MF_01057">
    <property type="entry name" value="tRNA_methyltr_TrmB"/>
    <property type="match status" value="1"/>
</dbReference>
<evidence type="ECO:0000256" key="4">
    <source>
        <dbReference type="ARBA" id="ARBA00022679"/>
    </source>
</evidence>
<comment type="catalytic activity">
    <reaction evidence="1">
        <text>guanosine(46) in tRNA + S-adenosyl-L-methionine = N(7)-methylguanosine(46) in tRNA + S-adenosyl-L-homocysteine</text>
        <dbReference type="Rhea" id="RHEA:42708"/>
        <dbReference type="Rhea" id="RHEA-COMP:10188"/>
        <dbReference type="Rhea" id="RHEA-COMP:10189"/>
        <dbReference type="ChEBI" id="CHEBI:57856"/>
        <dbReference type="ChEBI" id="CHEBI:59789"/>
        <dbReference type="ChEBI" id="CHEBI:74269"/>
        <dbReference type="ChEBI" id="CHEBI:74480"/>
        <dbReference type="EC" id="2.1.1.33"/>
    </reaction>
</comment>
<keyword evidence="3" id="KW-0489">Methyltransferase</keyword>
<evidence type="ECO:0000256" key="3">
    <source>
        <dbReference type="ARBA" id="ARBA00022603"/>
    </source>
</evidence>
<dbReference type="AlphaFoldDB" id="A0A8K1CJH6"/>
<dbReference type="InterPro" id="IPR003358">
    <property type="entry name" value="tRNA_(Gua-N-7)_MeTrfase_Trmb"/>
</dbReference>
<dbReference type="PROSITE" id="PS51625">
    <property type="entry name" value="SAM_MT_TRMB"/>
    <property type="match status" value="1"/>
</dbReference>
<organism evidence="7 8">
    <name type="scientific">Pythium oligandrum</name>
    <name type="common">Mycoparasitic fungus</name>
    <dbReference type="NCBI Taxonomy" id="41045"/>
    <lineage>
        <taxon>Eukaryota</taxon>
        <taxon>Sar</taxon>
        <taxon>Stramenopiles</taxon>
        <taxon>Oomycota</taxon>
        <taxon>Peronosporomycetes</taxon>
        <taxon>Pythiales</taxon>
        <taxon>Pythiaceae</taxon>
        <taxon>Pythium</taxon>
    </lineage>
</organism>
<dbReference type="Proteomes" id="UP000794436">
    <property type="component" value="Unassembled WGS sequence"/>
</dbReference>
<dbReference type="Pfam" id="PF02390">
    <property type="entry name" value="Methyltransf_4"/>
    <property type="match status" value="1"/>
</dbReference>
<keyword evidence="4" id="KW-0808">Transferase</keyword>
<evidence type="ECO:0000256" key="5">
    <source>
        <dbReference type="ARBA" id="ARBA00022691"/>
    </source>
</evidence>
<dbReference type="EMBL" id="SPLM01000040">
    <property type="protein sequence ID" value="TMW64390.1"/>
    <property type="molecule type" value="Genomic_DNA"/>
</dbReference>
<dbReference type="PANTHER" id="PTHR23417:SF21">
    <property type="entry name" value="TRNA (GUANINE-N(7)-)-METHYLTRANSFERASE"/>
    <property type="match status" value="1"/>
</dbReference>
<protein>
    <recommendedName>
        <fullName evidence="2">tRNA (guanine(46)-N(7))-methyltransferase</fullName>
        <ecNumber evidence="2">2.1.1.33</ecNumber>
    </recommendedName>
</protein>
<keyword evidence="5" id="KW-0949">S-adenosyl-L-methionine</keyword>
<proteinExistence type="inferred from homology"/>
<keyword evidence="6" id="KW-0819">tRNA processing</keyword>
<dbReference type="NCBIfam" id="TIGR00091">
    <property type="entry name" value="tRNA (guanosine(46)-N7)-methyltransferase TrmB"/>
    <property type="match status" value="1"/>
</dbReference>
<dbReference type="CDD" id="cd02440">
    <property type="entry name" value="AdoMet_MTases"/>
    <property type="match status" value="1"/>
</dbReference>
<dbReference type="Gene3D" id="3.40.50.150">
    <property type="entry name" value="Vaccinia Virus protein VP39"/>
    <property type="match status" value="1"/>
</dbReference>
<evidence type="ECO:0000313" key="7">
    <source>
        <dbReference type="EMBL" id="TMW64390.1"/>
    </source>
</evidence>
<dbReference type="InterPro" id="IPR029063">
    <property type="entry name" value="SAM-dependent_MTases_sf"/>
</dbReference>
<evidence type="ECO:0000256" key="2">
    <source>
        <dbReference type="ARBA" id="ARBA00011977"/>
    </source>
</evidence>
<keyword evidence="8" id="KW-1185">Reference proteome</keyword>
<comment type="caution">
    <text evidence="7">The sequence shown here is derived from an EMBL/GenBank/DDBJ whole genome shotgun (WGS) entry which is preliminary data.</text>
</comment>
<dbReference type="SUPFAM" id="SSF53335">
    <property type="entry name" value="S-adenosyl-L-methionine-dependent methyltransferases"/>
    <property type="match status" value="1"/>
</dbReference>
<sequence length="230" mass="26292">MASDADVEIRSVTAKRVRQHVNPLSQRYREPIALPDWTACFAQPELPIHLDIGCARGKYLNAVAAEADGRMNFVGVEIRQSVLDEAKEEAELRKLRNIAFIHANMNFQQSLLIPSLPGPIQSVSIFHPDPWMKKRHIKRRLVTDEFAQELADLLADRTPIFVQTDVQELFEYMVEIFEASGRYDFEPMPTNPFGIPTDREKFVTNQGGDIYRIKLFVNHKVKVEESPGSE</sequence>
<gene>
    <name evidence="7" type="ORF">Poli38472_013012</name>
</gene>
<accession>A0A8K1CJH6</accession>
<dbReference type="EC" id="2.1.1.33" evidence="2"/>
<reference evidence="7" key="1">
    <citation type="submission" date="2019-03" db="EMBL/GenBank/DDBJ databases">
        <title>Long read genome sequence of the mycoparasitic Pythium oligandrum ATCC 38472 isolated from sugarbeet rhizosphere.</title>
        <authorList>
            <person name="Gaulin E."/>
        </authorList>
    </citation>
    <scope>NUCLEOTIDE SEQUENCE</scope>
    <source>
        <strain evidence="7">ATCC 38472_TT</strain>
    </source>
</reference>
<dbReference type="GO" id="GO:0008176">
    <property type="term" value="F:tRNA (guanine(46)-N7)-methyltransferase activity"/>
    <property type="evidence" value="ECO:0007669"/>
    <property type="project" value="UniProtKB-EC"/>
</dbReference>
<dbReference type="InterPro" id="IPR055361">
    <property type="entry name" value="tRNA_methyltr_TrmB_bact"/>
</dbReference>
<dbReference type="GO" id="GO:0043527">
    <property type="term" value="C:tRNA methyltransferase complex"/>
    <property type="evidence" value="ECO:0007669"/>
    <property type="project" value="TreeGrafter"/>
</dbReference>
<evidence type="ECO:0000256" key="1">
    <source>
        <dbReference type="ARBA" id="ARBA00000142"/>
    </source>
</evidence>
<dbReference type="PANTHER" id="PTHR23417">
    <property type="entry name" value="3-DEOXY-D-MANNO-OCTULOSONIC-ACID TRANSFERASE/TRNA GUANINE-N 7 - -METHYLTRANSFERASE"/>
    <property type="match status" value="1"/>
</dbReference>
<dbReference type="OrthoDB" id="47276at2759"/>
<evidence type="ECO:0000313" key="8">
    <source>
        <dbReference type="Proteomes" id="UP000794436"/>
    </source>
</evidence>
<evidence type="ECO:0000256" key="6">
    <source>
        <dbReference type="ARBA" id="ARBA00022694"/>
    </source>
</evidence>